<name>A0AC35G6U6_9BILA</name>
<evidence type="ECO:0000313" key="2">
    <source>
        <dbReference type="WBParaSite" id="PS1159_v2.g24585.t1"/>
    </source>
</evidence>
<evidence type="ECO:0000313" key="1">
    <source>
        <dbReference type="Proteomes" id="UP000887580"/>
    </source>
</evidence>
<dbReference type="WBParaSite" id="PS1159_v2.g24585.t1">
    <property type="protein sequence ID" value="PS1159_v2.g24585.t1"/>
    <property type="gene ID" value="PS1159_v2.g24585"/>
</dbReference>
<dbReference type="Proteomes" id="UP000887580">
    <property type="component" value="Unplaced"/>
</dbReference>
<protein>
    <submittedName>
        <fullName evidence="2">Protein kinase domain-containing protein</fullName>
    </submittedName>
</protein>
<sequence>MRRATTNRKDIEAAATAASSTRLPSTVSGYERIRVVGKGSFGSAILYRRKADESLVVIKEINMHELSTAERQLALNEVSLLSSMDHPHIISYYDSFEEDGILMIEMEYADGGTLAQFLARRTDYVPEVEILYMFEQMLSAVSYLHDNNVLHRDLKTANIFLTKDHHIKIGDFGISKIMGTETRLAGAQTVVGTPYYISPEMCEGRSYNSKSDIWALGCILYEMACLQKTFEGSNLPALVGKIVKGDYEQIRGPYSNDLKLLVREMLKVEPELRPNATKVLEMVQRSRGKKGERFRGIPRSQSPRNCHSALYEFDIAKVTLSAVSNTPKHIRVKQLAVGHEHILMLTIDNVVFAWGDNKFGQLGLGDRRPRLQPVRIEILDGKDITRIACGSTFSVFVADRGIVMVCGNRKFTGNGKTKEDYLKPKVIDSLLRDDIVDLSVGTEHAAAVCGDGQVFVWGNGQSGQLGTGKQEHVQTARKVEIPAHLVVINVKCGPDSTALITSCGTLILMGSNKYNKLNLNTRIGFFSHVKNTQSEVENILIPTCMKAFNSRVVDVSLGSFHSGVLLESGHVHLFGRNEFGELGLGHRQPMDFWVANRPVKALVTKACVQLFCGDGFTVVATADNELYFWGTKGIMRKINDAVTIEDLEICERVETSSQQGSRFTDSATKNRNSSATKKHWPFQKGMIENSGIDEEEEDLCTIPSLVLRLDSTRDSAGSKPFIKLAQLEGKAKRVFVVINTSPSMPKETNSAIGRNTMMSLATNWGRRRRSAPELTETTVPSWVQNELNDAEYLSYSQFIPGPKPPIPVTAENLQTEKQLHAEIEELKRQVQKQSTTFQGHETQMALLQKKLAELQALHSRGPNEPPPAYPIKSAKDGRKRPRIIRNSFTPENQSKTKVCNIL</sequence>
<reference evidence="2" key="1">
    <citation type="submission" date="2022-11" db="UniProtKB">
        <authorList>
            <consortium name="WormBaseParasite"/>
        </authorList>
    </citation>
    <scope>IDENTIFICATION</scope>
</reference>
<accession>A0AC35G6U6</accession>
<proteinExistence type="predicted"/>
<organism evidence="1 2">
    <name type="scientific">Panagrolaimus sp. PS1159</name>
    <dbReference type="NCBI Taxonomy" id="55785"/>
    <lineage>
        <taxon>Eukaryota</taxon>
        <taxon>Metazoa</taxon>
        <taxon>Ecdysozoa</taxon>
        <taxon>Nematoda</taxon>
        <taxon>Chromadorea</taxon>
        <taxon>Rhabditida</taxon>
        <taxon>Tylenchina</taxon>
        <taxon>Panagrolaimomorpha</taxon>
        <taxon>Panagrolaimoidea</taxon>
        <taxon>Panagrolaimidae</taxon>
        <taxon>Panagrolaimus</taxon>
    </lineage>
</organism>